<dbReference type="STRING" id="748909.SAMN05192575_101929"/>
<organism evidence="1 2">
    <name type="scientific">Nocardioides alpinus</name>
    <dbReference type="NCBI Taxonomy" id="748909"/>
    <lineage>
        <taxon>Bacteria</taxon>
        <taxon>Bacillati</taxon>
        <taxon>Actinomycetota</taxon>
        <taxon>Actinomycetes</taxon>
        <taxon>Propionibacteriales</taxon>
        <taxon>Nocardioidaceae</taxon>
        <taxon>Nocardioides</taxon>
    </lineage>
</organism>
<protein>
    <submittedName>
        <fullName evidence="1">Uncharacterized protein</fullName>
    </submittedName>
</protein>
<dbReference type="Proteomes" id="UP000199113">
    <property type="component" value="Unassembled WGS sequence"/>
</dbReference>
<proteinExistence type="predicted"/>
<dbReference type="EMBL" id="FOKC01000001">
    <property type="protein sequence ID" value="SFA86832.1"/>
    <property type="molecule type" value="Genomic_DNA"/>
</dbReference>
<sequence>MRFEAARFRTARLVKVVNCRLTQEAGGPAGVDLRVRARPGIPG</sequence>
<gene>
    <name evidence="1" type="ORF">SAMN05192575_101929</name>
</gene>
<dbReference type="AlphaFoldDB" id="A0A1I0WDN6"/>
<evidence type="ECO:0000313" key="2">
    <source>
        <dbReference type="Proteomes" id="UP000199113"/>
    </source>
</evidence>
<accession>A0A1I0WDN6</accession>
<name>A0A1I0WDN6_9ACTN</name>
<evidence type="ECO:0000313" key="1">
    <source>
        <dbReference type="EMBL" id="SFA86832.1"/>
    </source>
</evidence>
<reference evidence="1" key="1">
    <citation type="submission" date="2016-10" db="EMBL/GenBank/DDBJ databases">
        <authorList>
            <person name="de Groot N.N."/>
        </authorList>
    </citation>
    <scope>NUCLEOTIDE SEQUENCE [LARGE SCALE GENOMIC DNA]</scope>
    <source>
        <strain evidence="1">CGMCC 1.10697</strain>
    </source>
</reference>